<proteinExistence type="predicted"/>
<evidence type="ECO:0000313" key="3">
    <source>
        <dbReference type="EMBL" id="CNU66826.1"/>
    </source>
</evidence>
<gene>
    <name evidence="1" type="ORF">ERS008198_01310</name>
    <name evidence="2" type="ORF">ERS008202_01307</name>
    <name evidence="3" type="ORF">ERS008207_03211</name>
</gene>
<dbReference type="EMBL" id="CQPA01000006">
    <property type="protein sequence ID" value="CNT87448.1"/>
    <property type="molecule type" value="Genomic_DNA"/>
</dbReference>
<evidence type="ECO:0000313" key="1">
    <source>
        <dbReference type="EMBL" id="CNT87448.1"/>
    </source>
</evidence>
<evidence type="ECO:0000313" key="6">
    <source>
        <dbReference type="Proteomes" id="UP000042394"/>
    </source>
</evidence>
<name>A0A655BZQ9_SALET</name>
<accession>A0A655BZQ9</accession>
<evidence type="ECO:0000313" key="5">
    <source>
        <dbReference type="Proteomes" id="UP000041314"/>
    </source>
</evidence>
<evidence type="ECO:0000313" key="2">
    <source>
        <dbReference type="EMBL" id="CNT88278.1"/>
    </source>
</evidence>
<dbReference type="AlphaFoldDB" id="A0A655BZQ9"/>
<dbReference type="Proteomes" id="UP000041314">
    <property type="component" value="Unassembled WGS sequence"/>
</dbReference>
<dbReference type="Proteomes" id="UP000039541">
    <property type="component" value="Unassembled WGS sequence"/>
</dbReference>
<reference evidence="4 5" key="1">
    <citation type="submission" date="2015-03" db="EMBL/GenBank/DDBJ databases">
        <authorList>
            <consortium name="Pathogen Informatics"/>
        </authorList>
    </citation>
    <scope>NUCLEOTIDE SEQUENCE [LARGE SCALE GENOMIC DNA]</scope>
    <source>
        <strain evidence="2 4">3476</strain>
        <strain evidence="1 5">A1104</strain>
        <strain evidence="3 6">D4891</strain>
    </source>
</reference>
<dbReference type="EMBL" id="CQPC01000012">
    <property type="protein sequence ID" value="CNT88278.1"/>
    <property type="molecule type" value="Genomic_DNA"/>
</dbReference>
<sequence>MRHRLLEIRFQRGKDGGHAGKVGNSFRVAVKLPVIAGAVAFMGAHHWRKGAEIAPAQQQLFAAFHVKQGGVAADIAVMQTVAGHRQRQCRRHDRGQTIIKAPVNVLVACPHHGGIFLTAGVTRTHKEQDLAELAGLL</sequence>
<dbReference type="Proteomes" id="UP000042394">
    <property type="component" value="Unassembled WGS sequence"/>
</dbReference>
<organism evidence="2 4">
    <name type="scientific">Salmonella enterica subsp. enterica serovar Bovismorbificans</name>
    <dbReference type="NCBI Taxonomy" id="58097"/>
    <lineage>
        <taxon>Bacteria</taxon>
        <taxon>Pseudomonadati</taxon>
        <taxon>Pseudomonadota</taxon>
        <taxon>Gammaproteobacteria</taxon>
        <taxon>Enterobacterales</taxon>
        <taxon>Enterobacteriaceae</taxon>
        <taxon>Salmonella</taxon>
    </lineage>
</organism>
<dbReference type="EMBL" id="CQPD01000034">
    <property type="protein sequence ID" value="CNU66826.1"/>
    <property type="molecule type" value="Genomic_DNA"/>
</dbReference>
<protein>
    <submittedName>
        <fullName evidence="2">Uncharacterized protein</fullName>
    </submittedName>
</protein>
<evidence type="ECO:0000313" key="4">
    <source>
        <dbReference type="Proteomes" id="UP000039541"/>
    </source>
</evidence>